<evidence type="ECO:0000313" key="1">
    <source>
        <dbReference type="EMBL" id="BCJ93089.1"/>
    </source>
</evidence>
<name>A0A6S6QVH7_9FIRM</name>
<evidence type="ECO:0000313" key="2">
    <source>
        <dbReference type="Proteomes" id="UP000515561"/>
    </source>
</evidence>
<dbReference type="Proteomes" id="UP000515561">
    <property type="component" value="Chromosome"/>
</dbReference>
<reference evidence="1 2" key="1">
    <citation type="journal article" date="2016" name="Int. J. Syst. Evol. Microbiol.">
        <title>Descriptions of Anaerotaenia torta gen. nov., sp. nov. and Anaerocolumna cellulosilytica gen. nov., sp. nov. isolated from a methanogenic reactor of cattle waste.</title>
        <authorList>
            <person name="Uek A."/>
            <person name="Ohtaki Y."/>
            <person name="Kaku N."/>
            <person name="Ueki K."/>
        </authorList>
    </citation>
    <scope>NUCLEOTIDE SEQUENCE [LARGE SCALE GENOMIC DNA]</scope>
    <source>
        <strain evidence="1 2">SN021</strain>
    </source>
</reference>
<protein>
    <submittedName>
        <fullName evidence="1">Uncharacterized protein</fullName>
    </submittedName>
</protein>
<dbReference type="KEGG" id="acel:acsn021_06580"/>
<sequence>MAGIGDEGIETSKLGAALFAFGFFLAIAIIIFTTGKTIANNGSDKVQKQLEILQLSEFTDYDQAVVLGNKLRAAYDAFEGKPYAVIVGTRNLIDCQSISGIEFTGDSDDLDMLIETDITTTNSEGKTNATVYGMNYNALLPKDTELEMKNGSFITTSSFAVDDKTGAIKFNNDIANTKKQGRTEYIASGAKFQSNLIKDTTGEIVGVFFYQVASNN</sequence>
<accession>A0A6S6QVH7</accession>
<organism evidence="1 2">
    <name type="scientific">Anaerocolumna cellulosilytica</name>
    <dbReference type="NCBI Taxonomy" id="433286"/>
    <lineage>
        <taxon>Bacteria</taxon>
        <taxon>Bacillati</taxon>
        <taxon>Bacillota</taxon>
        <taxon>Clostridia</taxon>
        <taxon>Lachnospirales</taxon>
        <taxon>Lachnospiraceae</taxon>
        <taxon>Anaerocolumna</taxon>
    </lineage>
</organism>
<gene>
    <name evidence="1" type="ORF">acsn021_06580</name>
</gene>
<proteinExistence type="predicted"/>
<dbReference type="RefSeq" id="WP_184095234.1">
    <property type="nucleotide sequence ID" value="NZ_AP023367.1"/>
</dbReference>
<dbReference type="AlphaFoldDB" id="A0A6S6QVH7"/>
<dbReference type="EMBL" id="AP023367">
    <property type="protein sequence ID" value="BCJ93089.1"/>
    <property type="molecule type" value="Genomic_DNA"/>
</dbReference>
<keyword evidence="2" id="KW-1185">Reference proteome</keyword>